<protein>
    <submittedName>
        <fullName evidence="1">Uncharacterized protein</fullName>
    </submittedName>
</protein>
<dbReference type="EMBL" id="CAJPDS010000033">
    <property type="protein sequence ID" value="CAF9923581.1"/>
    <property type="molecule type" value="Genomic_DNA"/>
</dbReference>
<name>A0A8H3FFD9_9LECA</name>
<comment type="caution">
    <text evidence="1">The sequence shown here is derived from an EMBL/GenBank/DDBJ whole genome shotgun (WGS) entry which is preliminary data.</text>
</comment>
<reference evidence="1" key="1">
    <citation type="submission" date="2021-03" db="EMBL/GenBank/DDBJ databases">
        <authorList>
            <person name="Tagirdzhanova G."/>
        </authorList>
    </citation>
    <scope>NUCLEOTIDE SEQUENCE</scope>
</reference>
<proteinExistence type="predicted"/>
<dbReference type="Proteomes" id="UP000664521">
    <property type="component" value="Unassembled WGS sequence"/>
</dbReference>
<evidence type="ECO:0000313" key="1">
    <source>
        <dbReference type="EMBL" id="CAF9923581.1"/>
    </source>
</evidence>
<sequence length="174" mass="19999">MAETTEVPMIKLEGQLEVIRNLKPTFSTDEIKVFRKASVQTDRYRLAIRAVRMQLKRKRMSAQFLGFSGQDSEDGEDSTLVFKVEGRVFEVTRDGPKSRARELEMVQNSLQPSSGHKKVLELFKVHASTELTTWEAIANDKAARRKVLRKLKLAKVQVENQGPREMLLEIRNKK</sequence>
<evidence type="ECO:0000313" key="2">
    <source>
        <dbReference type="Proteomes" id="UP000664521"/>
    </source>
</evidence>
<dbReference type="AlphaFoldDB" id="A0A8H3FFD9"/>
<gene>
    <name evidence="1" type="ORF">HETSPECPRED_005377</name>
</gene>
<keyword evidence="2" id="KW-1185">Reference proteome</keyword>
<organism evidence="1 2">
    <name type="scientific">Heterodermia speciosa</name>
    <dbReference type="NCBI Taxonomy" id="116794"/>
    <lineage>
        <taxon>Eukaryota</taxon>
        <taxon>Fungi</taxon>
        <taxon>Dikarya</taxon>
        <taxon>Ascomycota</taxon>
        <taxon>Pezizomycotina</taxon>
        <taxon>Lecanoromycetes</taxon>
        <taxon>OSLEUM clade</taxon>
        <taxon>Lecanoromycetidae</taxon>
        <taxon>Caliciales</taxon>
        <taxon>Physciaceae</taxon>
        <taxon>Heterodermia</taxon>
    </lineage>
</organism>
<accession>A0A8H3FFD9</accession>